<evidence type="ECO:0008006" key="4">
    <source>
        <dbReference type="Google" id="ProtNLM"/>
    </source>
</evidence>
<evidence type="ECO:0000313" key="2">
    <source>
        <dbReference type="EMBL" id="WOO78586.1"/>
    </source>
</evidence>
<proteinExistence type="predicted"/>
<accession>A0AAF0Y6I5</accession>
<evidence type="ECO:0000256" key="1">
    <source>
        <dbReference type="SAM" id="MobiDB-lite"/>
    </source>
</evidence>
<feature type="region of interest" description="Disordered" evidence="1">
    <location>
        <begin position="1"/>
        <end position="24"/>
    </location>
</feature>
<name>A0AAF0Y6I5_9TREE</name>
<reference evidence="2" key="1">
    <citation type="submission" date="2023-10" db="EMBL/GenBank/DDBJ databases">
        <authorList>
            <person name="Noh H."/>
        </authorList>
    </citation>
    <scope>NUCLEOTIDE SEQUENCE</scope>
    <source>
        <strain evidence="2">DUCC4014</strain>
    </source>
</reference>
<dbReference type="GeneID" id="87805381"/>
<protein>
    <recommendedName>
        <fullName evidence="4">FIST domain-containing protein</fullName>
    </recommendedName>
</protein>
<dbReference type="EMBL" id="CP086715">
    <property type="protein sequence ID" value="WOO78586.1"/>
    <property type="molecule type" value="Genomic_DNA"/>
</dbReference>
<evidence type="ECO:0000313" key="3">
    <source>
        <dbReference type="Proteomes" id="UP000827549"/>
    </source>
</evidence>
<dbReference type="Proteomes" id="UP000827549">
    <property type="component" value="Chromosome 2"/>
</dbReference>
<dbReference type="AlphaFoldDB" id="A0AAF0Y6I5"/>
<organism evidence="2 3">
    <name type="scientific">Vanrija pseudolonga</name>
    <dbReference type="NCBI Taxonomy" id="143232"/>
    <lineage>
        <taxon>Eukaryota</taxon>
        <taxon>Fungi</taxon>
        <taxon>Dikarya</taxon>
        <taxon>Basidiomycota</taxon>
        <taxon>Agaricomycotina</taxon>
        <taxon>Tremellomycetes</taxon>
        <taxon>Trichosporonales</taxon>
        <taxon>Trichosporonaceae</taxon>
        <taxon>Vanrija</taxon>
    </lineage>
</organism>
<feature type="region of interest" description="Disordered" evidence="1">
    <location>
        <begin position="115"/>
        <end position="137"/>
    </location>
</feature>
<sequence length="427" mass="44747">MIRTAAARRLVRPGPKQAPGASLGAMGRARALHVHAHTLSSPTPASLKSHLDSLPLTWASSEGLLFSFSTSLPAASIAPLLDILAAHPNAVGSFHLSARQVPEVSVATFTPEQGEAPVQSWHLSETGRAPPAVGKWQRPGAEKYVEDDAGDAIGSLEDRLKDGGWDGLWKAQGESVKIDIRNPKCVRTLIALTDATPAPTLAALDALPEATKLGYVATPTPFLTGYPFTLFHGRKVLQTGAVGLAIPKPADVDVEYGVEPFGAPTKVKAARGNLLLTIEGPNPNPTATLIAALHVRDKGKATGLTKDESFWLQIQDPKTSDVRVVHILSGDPSRGALSLDTEIPLVPGQDVQFMCRTGAIPLPEPLGGALRFVALPRTDEVTETAREAQPHAADGFLVASEGGFICSPSRLPTAVITVAGAAGTAGW</sequence>
<keyword evidence="3" id="KW-1185">Reference proteome</keyword>
<dbReference type="RefSeq" id="XP_062624618.1">
    <property type="nucleotide sequence ID" value="XM_062768634.1"/>
</dbReference>
<gene>
    <name evidence="2" type="ORF">LOC62_02G002132</name>
</gene>